<evidence type="ECO:0000313" key="2">
    <source>
        <dbReference type="EMBL" id="VDO02107.1"/>
    </source>
</evidence>
<dbReference type="EMBL" id="UZAE01006459">
    <property type="protein sequence ID" value="VDO02107.1"/>
    <property type="molecule type" value="Genomic_DNA"/>
</dbReference>
<evidence type="ECO:0000313" key="3">
    <source>
        <dbReference type="Proteomes" id="UP000278807"/>
    </source>
</evidence>
<evidence type="ECO:0000256" key="1">
    <source>
        <dbReference type="SAM" id="SignalP"/>
    </source>
</evidence>
<name>A0A0R3TGR0_RODNA</name>
<feature type="signal peptide" evidence="1">
    <location>
        <begin position="1"/>
        <end position="19"/>
    </location>
</feature>
<dbReference type="WBParaSite" id="HNAJ_0000625101-mRNA-1">
    <property type="protein sequence ID" value="HNAJ_0000625101-mRNA-1"/>
    <property type="gene ID" value="HNAJ_0000625101"/>
</dbReference>
<keyword evidence="3" id="KW-1185">Reference proteome</keyword>
<keyword evidence="1" id="KW-0732">Signal</keyword>
<accession>A0A0R3TGR0</accession>
<feature type="chain" id="PRO_5043131899" evidence="1">
    <location>
        <begin position="20"/>
        <end position="84"/>
    </location>
</feature>
<dbReference type="Proteomes" id="UP000278807">
    <property type="component" value="Unassembled WGS sequence"/>
</dbReference>
<dbReference type="AlphaFoldDB" id="A0A0R3TGR0"/>
<gene>
    <name evidence="2" type="ORF">HNAJ_LOCUS6247</name>
</gene>
<proteinExistence type="predicted"/>
<protein>
    <submittedName>
        <fullName evidence="2 4">Uncharacterized protein</fullName>
    </submittedName>
</protein>
<reference evidence="4" key="1">
    <citation type="submission" date="2017-02" db="UniProtKB">
        <authorList>
            <consortium name="WormBaseParasite"/>
        </authorList>
    </citation>
    <scope>IDENTIFICATION</scope>
</reference>
<reference evidence="2 3" key="2">
    <citation type="submission" date="2018-11" db="EMBL/GenBank/DDBJ databases">
        <authorList>
            <consortium name="Pathogen Informatics"/>
        </authorList>
    </citation>
    <scope>NUCLEOTIDE SEQUENCE [LARGE SCALE GENOMIC DNA]</scope>
</reference>
<evidence type="ECO:0000313" key="4">
    <source>
        <dbReference type="WBParaSite" id="HNAJ_0000625101-mRNA-1"/>
    </source>
</evidence>
<sequence>MSMSAHCLLILFALLFLSGIFEHSQVGARIALLPRRLHEGEEDFFDGGETSERKRRGTLILPYFHYPRSLAKRGPELFIPYMEA</sequence>
<organism evidence="4">
    <name type="scientific">Rodentolepis nana</name>
    <name type="common">Dwarf tapeworm</name>
    <name type="synonym">Hymenolepis nana</name>
    <dbReference type="NCBI Taxonomy" id="102285"/>
    <lineage>
        <taxon>Eukaryota</taxon>
        <taxon>Metazoa</taxon>
        <taxon>Spiralia</taxon>
        <taxon>Lophotrochozoa</taxon>
        <taxon>Platyhelminthes</taxon>
        <taxon>Cestoda</taxon>
        <taxon>Eucestoda</taxon>
        <taxon>Cyclophyllidea</taxon>
        <taxon>Hymenolepididae</taxon>
        <taxon>Rodentolepis</taxon>
    </lineage>
</organism>